<accession>A0A371HEU9</accession>
<proteinExistence type="predicted"/>
<reference evidence="2" key="1">
    <citation type="submission" date="2018-05" db="EMBL/GenBank/DDBJ databases">
        <title>Draft genome of Mucuna pruriens seed.</title>
        <authorList>
            <person name="Nnadi N.E."/>
            <person name="Vos R."/>
            <person name="Hasami M.H."/>
            <person name="Devisetty U.K."/>
            <person name="Aguiy J.C."/>
        </authorList>
    </citation>
    <scope>NUCLEOTIDE SEQUENCE [LARGE SCALE GENOMIC DNA]</scope>
    <source>
        <strain evidence="2">JCA_2017</strain>
    </source>
</reference>
<feature type="region of interest" description="Disordered" evidence="1">
    <location>
        <begin position="43"/>
        <end position="65"/>
    </location>
</feature>
<name>A0A371HEU9_MUCPR</name>
<evidence type="ECO:0000313" key="3">
    <source>
        <dbReference type="Proteomes" id="UP000257109"/>
    </source>
</evidence>
<dbReference type="AlphaFoldDB" id="A0A371HEU9"/>
<evidence type="ECO:0000256" key="1">
    <source>
        <dbReference type="SAM" id="MobiDB-lite"/>
    </source>
</evidence>
<keyword evidence="3" id="KW-1185">Reference proteome</keyword>
<gene>
    <name evidence="2" type="ORF">CR513_15398</name>
</gene>
<evidence type="ECO:0000313" key="2">
    <source>
        <dbReference type="EMBL" id="RDY01310.1"/>
    </source>
</evidence>
<organism evidence="2 3">
    <name type="scientific">Mucuna pruriens</name>
    <name type="common">Velvet bean</name>
    <name type="synonym">Dolichos pruriens</name>
    <dbReference type="NCBI Taxonomy" id="157652"/>
    <lineage>
        <taxon>Eukaryota</taxon>
        <taxon>Viridiplantae</taxon>
        <taxon>Streptophyta</taxon>
        <taxon>Embryophyta</taxon>
        <taxon>Tracheophyta</taxon>
        <taxon>Spermatophyta</taxon>
        <taxon>Magnoliopsida</taxon>
        <taxon>eudicotyledons</taxon>
        <taxon>Gunneridae</taxon>
        <taxon>Pentapetalae</taxon>
        <taxon>rosids</taxon>
        <taxon>fabids</taxon>
        <taxon>Fabales</taxon>
        <taxon>Fabaceae</taxon>
        <taxon>Papilionoideae</taxon>
        <taxon>50 kb inversion clade</taxon>
        <taxon>NPAAA clade</taxon>
        <taxon>indigoferoid/millettioid clade</taxon>
        <taxon>Phaseoleae</taxon>
        <taxon>Mucuna</taxon>
    </lineage>
</organism>
<comment type="caution">
    <text evidence="2">The sequence shown here is derived from an EMBL/GenBank/DDBJ whole genome shotgun (WGS) entry which is preliminary data.</text>
</comment>
<feature type="non-terminal residue" evidence="2">
    <location>
        <position position="1"/>
    </location>
</feature>
<protein>
    <submittedName>
        <fullName evidence="2">Uncharacterized protein</fullName>
    </submittedName>
</protein>
<dbReference type="EMBL" id="QJKJ01002792">
    <property type="protein sequence ID" value="RDY01310.1"/>
    <property type="molecule type" value="Genomic_DNA"/>
</dbReference>
<dbReference type="Proteomes" id="UP000257109">
    <property type="component" value="Unassembled WGS sequence"/>
</dbReference>
<sequence length="65" mass="7740">MAFIVGQYKNEKQLTSYLEGLGSMTTYSCSFIESLRFSPKEVNEDKAKMKLRREKENKREKREKE</sequence>